<dbReference type="EMBL" id="LR699554">
    <property type="protein sequence ID" value="VVD32200.1"/>
    <property type="molecule type" value="Genomic_DNA"/>
</dbReference>
<keyword evidence="2" id="KW-1185">Reference proteome</keyword>
<protein>
    <submittedName>
        <fullName evidence="1">Uncharacterized protein</fullName>
    </submittedName>
</protein>
<gene>
    <name evidence="1" type="ORF">PDMSB3_0902</name>
</gene>
<name>A0A5Q4ZST7_9BURK</name>
<organism evidence="1 2">
    <name type="scientific">Paraburkholderia dioscoreae</name>
    <dbReference type="NCBI Taxonomy" id="2604047"/>
    <lineage>
        <taxon>Bacteria</taxon>
        <taxon>Pseudomonadati</taxon>
        <taxon>Pseudomonadota</taxon>
        <taxon>Betaproteobacteria</taxon>
        <taxon>Burkholderiales</taxon>
        <taxon>Burkholderiaceae</taxon>
        <taxon>Paraburkholderia</taxon>
    </lineage>
</organism>
<evidence type="ECO:0000313" key="2">
    <source>
        <dbReference type="Proteomes" id="UP000325811"/>
    </source>
</evidence>
<dbReference type="KEGG" id="pdio:PDMSB3_0902.1"/>
<reference evidence="1 2" key="1">
    <citation type="submission" date="2019-08" db="EMBL/GenBank/DDBJ databases">
        <authorList>
            <person name="Herpell B J."/>
        </authorList>
    </citation>
    <scope>NUCLEOTIDE SEQUENCE [LARGE SCALE GENOMIC DNA]</scope>
    <source>
        <strain evidence="2">Msb3</strain>
    </source>
</reference>
<evidence type="ECO:0000313" key="1">
    <source>
        <dbReference type="EMBL" id="VVD32200.1"/>
    </source>
</evidence>
<accession>A0A5Q4ZST7</accession>
<dbReference type="AlphaFoldDB" id="A0A5Q4ZST7"/>
<proteinExistence type="predicted"/>
<sequence>MHGQPGQTRALIIQHIRLPGRRIEGFYIQAILSCGGTRVSLVSVLKRIVNGRRLPLDPGVGRRTARNQRRCRPVGRSVCARSDTVGRPFPSGDVRRQWCRAGRVHGRGGPARFEDEARKGGWGAGLMRERACVLRLGRHTLNLRRTLPLVLSGSCAARCAK</sequence>
<dbReference type="Proteomes" id="UP000325811">
    <property type="component" value="Chromosome II"/>
</dbReference>